<protein>
    <recommendedName>
        <fullName evidence="8">DNA-3-methyladenine glycosylase I</fullName>
        <ecNumber evidence="8">3.2.2.20</ecNumber>
    </recommendedName>
</protein>
<dbReference type="EMBL" id="JACHWY010000002">
    <property type="protein sequence ID" value="MBB3047782.1"/>
    <property type="molecule type" value="Genomic_DNA"/>
</dbReference>
<reference evidence="10 11" key="1">
    <citation type="submission" date="2020-08" db="EMBL/GenBank/DDBJ databases">
        <title>Genomic Encyclopedia of Type Strains, Phase III (KMG-III): the genomes of soil and plant-associated and newly described type strains.</title>
        <authorList>
            <person name="Whitman W."/>
        </authorList>
    </citation>
    <scope>NUCLEOTIDE SEQUENCE [LARGE SCALE GENOMIC DNA]</scope>
    <source>
        <strain evidence="10 11">CECT 8654</strain>
    </source>
</reference>
<dbReference type="Gene3D" id="1.10.340.30">
    <property type="entry name" value="Hypothetical protein, domain 2"/>
    <property type="match status" value="1"/>
</dbReference>
<dbReference type="AlphaFoldDB" id="A0A7W4W5E7"/>
<comment type="catalytic activity">
    <reaction evidence="6">
        <text>Hydrolysis of alkylated DNA, releasing 3-methyladenine.</text>
        <dbReference type="EC" id="3.2.2.20"/>
    </reaction>
</comment>
<evidence type="ECO:0000256" key="9">
    <source>
        <dbReference type="PIRSR" id="PIRSR604597-1"/>
    </source>
</evidence>
<keyword evidence="11" id="KW-1185">Reference proteome</keyword>
<feature type="binding site" evidence="9">
    <location>
        <position position="21"/>
    </location>
    <ligand>
        <name>Zn(2+)</name>
        <dbReference type="ChEBI" id="CHEBI:29105"/>
    </ligand>
</feature>
<comment type="caution">
    <text evidence="10">The sequence shown here is derived from an EMBL/GenBank/DDBJ whole genome shotgun (WGS) entry which is preliminary data.</text>
</comment>
<accession>A0A7W4W5E7</accession>
<feature type="binding site" evidence="9">
    <location>
        <position position="179"/>
    </location>
    <ligand>
        <name>Zn(2+)</name>
        <dbReference type="ChEBI" id="CHEBI:29105"/>
    </ligand>
</feature>
<keyword evidence="4 9" id="KW-0862">Zinc</keyword>
<dbReference type="RefSeq" id="WP_183410540.1">
    <property type="nucleotide sequence ID" value="NZ_JACHWY010000002.1"/>
</dbReference>
<dbReference type="NCBIfam" id="TIGR00624">
    <property type="entry name" value="tag"/>
    <property type="match status" value="1"/>
</dbReference>
<dbReference type="Proteomes" id="UP000537130">
    <property type="component" value="Unassembled WGS sequence"/>
</dbReference>
<dbReference type="GO" id="GO:0046872">
    <property type="term" value="F:metal ion binding"/>
    <property type="evidence" value="ECO:0007669"/>
    <property type="project" value="UniProtKB-KW"/>
</dbReference>
<evidence type="ECO:0000313" key="11">
    <source>
        <dbReference type="Proteomes" id="UP000537130"/>
    </source>
</evidence>
<dbReference type="PANTHER" id="PTHR30037:SF4">
    <property type="entry name" value="DNA-3-METHYLADENINE GLYCOSYLASE I"/>
    <property type="match status" value="1"/>
</dbReference>
<dbReference type="GO" id="GO:0008725">
    <property type="term" value="F:DNA-3-methyladenine glycosylase activity"/>
    <property type="evidence" value="ECO:0007669"/>
    <property type="project" value="UniProtKB-EC"/>
</dbReference>
<comment type="function">
    <text evidence="7">Hydrolysis of the deoxyribose N-glycosidic bond to excise 3-methyladenine from the damaged DNA polymer formed by alkylation lesions.</text>
</comment>
<feature type="binding site" evidence="9">
    <location>
        <position position="8"/>
    </location>
    <ligand>
        <name>Zn(2+)</name>
        <dbReference type="ChEBI" id="CHEBI:29105"/>
    </ligand>
</feature>
<evidence type="ECO:0000256" key="6">
    <source>
        <dbReference type="ARBA" id="ARBA00052558"/>
    </source>
</evidence>
<evidence type="ECO:0000256" key="2">
    <source>
        <dbReference type="ARBA" id="ARBA00022763"/>
    </source>
</evidence>
<evidence type="ECO:0000256" key="3">
    <source>
        <dbReference type="ARBA" id="ARBA00022801"/>
    </source>
</evidence>
<dbReference type="GO" id="GO:0006284">
    <property type="term" value="P:base-excision repair"/>
    <property type="evidence" value="ECO:0007669"/>
    <property type="project" value="InterPro"/>
</dbReference>
<dbReference type="EC" id="3.2.2.20" evidence="8"/>
<dbReference type="Pfam" id="PF03352">
    <property type="entry name" value="Adenine_glyco"/>
    <property type="match status" value="1"/>
</dbReference>
<evidence type="ECO:0000256" key="5">
    <source>
        <dbReference type="ARBA" id="ARBA00023204"/>
    </source>
</evidence>
<evidence type="ECO:0000313" key="10">
    <source>
        <dbReference type="EMBL" id="MBB3047782.1"/>
    </source>
</evidence>
<keyword evidence="3 10" id="KW-0378">Hydrolase</keyword>
<evidence type="ECO:0000256" key="8">
    <source>
        <dbReference type="ARBA" id="ARBA00066766"/>
    </source>
</evidence>
<dbReference type="InterPro" id="IPR052891">
    <property type="entry name" value="DNA-3mA_glycosylase"/>
</dbReference>
<gene>
    <name evidence="10" type="ORF">FHR99_002048</name>
</gene>
<keyword evidence="10" id="KW-0326">Glycosidase</keyword>
<feature type="binding site" evidence="9">
    <location>
        <position position="183"/>
    </location>
    <ligand>
        <name>Zn(2+)</name>
        <dbReference type="ChEBI" id="CHEBI:29105"/>
    </ligand>
</feature>
<name>A0A7W4W5E7_9GAMM</name>
<dbReference type="SUPFAM" id="SSF48150">
    <property type="entry name" value="DNA-glycosylase"/>
    <property type="match status" value="1"/>
</dbReference>
<dbReference type="InterPro" id="IPR004597">
    <property type="entry name" value="Tag"/>
</dbReference>
<keyword evidence="2" id="KW-0227">DNA damage</keyword>
<proteinExistence type="predicted"/>
<sequence>MSTHLERCPWCGTDELYCSYHDHEWGAPLSDDQRLFEFLALESAQAGLSWITILRKRDNYRKAFKRFDPIAVSRFGEKQVEKLLTDKGIVRNRAKIEACINNAHRFLELQSSHGSFARYLWDFVDGKPLQNRHKTMKTIPATTPLSDTLSKDLKKRGFKFLGSTTVYAFMQATGMVNDHLLSCYRHEDCAELARKFTV</sequence>
<evidence type="ECO:0000256" key="4">
    <source>
        <dbReference type="ARBA" id="ARBA00022833"/>
    </source>
</evidence>
<dbReference type="InterPro" id="IPR005019">
    <property type="entry name" value="Adenine_glyco"/>
</dbReference>
<organism evidence="10 11">
    <name type="scientific">Litorivivens lipolytica</name>
    <dbReference type="NCBI Taxonomy" id="1524264"/>
    <lineage>
        <taxon>Bacteria</taxon>
        <taxon>Pseudomonadati</taxon>
        <taxon>Pseudomonadota</taxon>
        <taxon>Gammaproteobacteria</taxon>
        <taxon>Litorivivens</taxon>
    </lineage>
</organism>
<dbReference type="FunFam" id="1.10.340.30:FF:000009">
    <property type="entry name" value="DNA-3-methyladenine glycosylase I"/>
    <property type="match status" value="1"/>
</dbReference>
<dbReference type="InterPro" id="IPR011257">
    <property type="entry name" value="DNA_glycosylase"/>
</dbReference>
<evidence type="ECO:0000256" key="7">
    <source>
        <dbReference type="ARBA" id="ARBA00057608"/>
    </source>
</evidence>
<keyword evidence="1 9" id="KW-0479">Metal-binding</keyword>
<keyword evidence="5" id="KW-0234">DNA repair</keyword>
<evidence type="ECO:0000256" key="1">
    <source>
        <dbReference type="ARBA" id="ARBA00022723"/>
    </source>
</evidence>
<dbReference type="PANTHER" id="PTHR30037">
    <property type="entry name" value="DNA-3-METHYLADENINE GLYCOSYLASE 1"/>
    <property type="match status" value="1"/>
</dbReference>